<evidence type="ECO:0000256" key="4">
    <source>
        <dbReference type="SAM" id="MobiDB-lite"/>
    </source>
</evidence>
<comment type="caution">
    <text evidence="6">The sequence shown here is derived from an EMBL/GenBank/DDBJ whole genome shotgun (WGS) entry which is preliminary data.</text>
</comment>
<dbReference type="Gene3D" id="3.30.70.360">
    <property type="match status" value="1"/>
</dbReference>
<dbReference type="Proteomes" id="UP000322699">
    <property type="component" value="Unassembled WGS sequence"/>
</dbReference>
<accession>A0A5B1CQL2</accession>
<keyword evidence="6" id="KW-0645">Protease</keyword>
<dbReference type="EC" id="3.4.11.4" evidence="6"/>
<evidence type="ECO:0000313" key="6">
    <source>
        <dbReference type="EMBL" id="KAA1262139.1"/>
    </source>
</evidence>
<name>A0A5B1CQL2_9BACT</name>
<dbReference type="InterPro" id="IPR002933">
    <property type="entry name" value="Peptidase_M20"/>
</dbReference>
<dbReference type="SUPFAM" id="SSF53187">
    <property type="entry name" value="Zn-dependent exopeptidases"/>
    <property type="match status" value="1"/>
</dbReference>
<dbReference type="InterPro" id="IPR036264">
    <property type="entry name" value="Bact_exopeptidase_dim_dom"/>
</dbReference>
<dbReference type="Gene3D" id="3.40.630.10">
    <property type="entry name" value="Zn peptidases"/>
    <property type="match status" value="1"/>
</dbReference>
<reference evidence="6 7" key="1">
    <citation type="submission" date="2019-08" db="EMBL/GenBank/DDBJ databases">
        <title>Deep-cultivation of Planctomycetes and their phenomic and genomic characterization uncovers novel biology.</title>
        <authorList>
            <person name="Wiegand S."/>
            <person name="Jogler M."/>
            <person name="Boedeker C."/>
            <person name="Pinto D."/>
            <person name="Vollmers J."/>
            <person name="Rivas-Marin E."/>
            <person name="Kohn T."/>
            <person name="Peeters S.H."/>
            <person name="Heuer A."/>
            <person name="Rast P."/>
            <person name="Oberbeckmann S."/>
            <person name="Bunk B."/>
            <person name="Jeske O."/>
            <person name="Meyerdierks A."/>
            <person name="Storesund J.E."/>
            <person name="Kallscheuer N."/>
            <person name="Luecker S."/>
            <person name="Lage O.M."/>
            <person name="Pohl T."/>
            <person name="Merkel B.J."/>
            <person name="Hornburger P."/>
            <person name="Mueller R.-W."/>
            <person name="Bruemmer F."/>
            <person name="Labrenz M."/>
            <person name="Spormann A.M."/>
            <person name="Op Den Camp H."/>
            <person name="Overmann J."/>
            <person name="Amann R."/>
            <person name="Jetten M.S.M."/>
            <person name="Mascher T."/>
            <person name="Medema M.H."/>
            <person name="Devos D.P."/>
            <person name="Kaster A.-K."/>
            <person name="Ovreas L."/>
            <person name="Rohde M."/>
            <person name="Galperin M.Y."/>
            <person name="Jogler C."/>
        </authorList>
    </citation>
    <scope>NUCLEOTIDE SEQUENCE [LARGE SCALE GENOMIC DNA]</scope>
    <source>
        <strain evidence="6 7">LF1</strain>
    </source>
</reference>
<dbReference type="PANTHER" id="PTHR42994">
    <property type="entry name" value="PEPTIDASE T"/>
    <property type="match status" value="1"/>
</dbReference>
<dbReference type="AlphaFoldDB" id="A0A5B1CQL2"/>
<dbReference type="EMBL" id="VRLW01000001">
    <property type="protein sequence ID" value="KAA1262139.1"/>
    <property type="molecule type" value="Genomic_DNA"/>
</dbReference>
<dbReference type="PANTHER" id="PTHR42994:SF2">
    <property type="entry name" value="PEPTIDASE"/>
    <property type="match status" value="1"/>
</dbReference>
<evidence type="ECO:0000313" key="7">
    <source>
        <dbReference type="Proteomes" id="UP000322699"/>
    </source>
</evidence>
<keyword evidence="6" id="KW-0031">Aminopeptidase</keyword>
<proteinExistence type="predicted"/>
<keyword evidence="2 6" id="KW-0378">Hydrolase</keyword>
<dbReference type="Pfam" id="PF01546">
    <property type="entry name" value="Peptidase_M20"/>
    <property type="match status" value="1"/>
</dbReference>
<dbReference type="OrthoDB" id="9804934at2"/>
<protein>
    <submittedName>
        <fullName evidence="6">Peptidase T</fullName>
        <ecNumber evidence="6">3.4.11.4</ecNumber>
    </submittedName>
</protein>
<dbReference type="GO" id="GO:0045148">
    <property type="term" value="F:tripeptide aminopeptidase activity"/>
    <property type="evidence" value="ECO:0007669"/>
    <property type="project" value="UniProtKB-EC"/>
</dbReference>
<dbReference type="SUPFAM" id="SSF55031">
    <property type="entry name" value="Bacterial exopeptidase dimerisation domain"/>
    <property type="match status" value="1"/>
</dbReference>
<dbReference type="InterPro" id="IPR011650">
    <property type="entry name" value="Peptidase_M20_dimer"/>
</dbReference>
<evidence type="ECO:0000256" key="2">
    <source>
        <dbReference type="ARBA" id="ARBA00022801"/>
    </source>
</evidence>
<keyword evidence="7" id="KW-1185">Reference proteome</keyword>
<organism evidence="6 7">
    <name type="scientific">Rubripirellula obstinata</name>
    <dbReference type="NCBI Taxonomy" id="406547"/>
    <lineage>
        <taxon>Bacteria</taxon>
        <taxon>Pseudomonadati</taxon>
        <taxon>Planctomycetota</taxon>
        <taxon>Planctomycetia</taxon>
        <taxon>Pirellulales</taxon>
        <taxon>Pirellulaceae</taxon>
        <taxon>Rubripirellula</taxon>
    </lineage>
</organism>
<feature type="region of interest" description="Disordered" evidence="4">
    <location>
        <begin position="1"/>
        <end position="20"/>
    </location>
</feature>
<gene>
    <name evidence="6" type="primary">pepT_2</name>
    <name evidence="6" type="ORF">LF1_47000</name>
</gene>
<comment type="cofactor">
    <cofactor evidence="1">
        <name>Zn(2+)</name>
        <dbReference type="ChEBI" id="CHEBI:29105"/>
    </cofactor>
</comment>
<feature type="domain" description="Peptidase M20 dimerisation" evidence="5">
    <location>
        <begin position="209"/>
        <end position="307"/>
    </location>
</feature>
<evidence type="ECO:0000256" key="1">
    <source>
        <dbReference type="ARBA" id="ARBA00001947"/>
    </source>
</evidence>
<sequence>MISVRRQKDTSAPDSNVPHSKIEVDTDAALARFLELTKIPGISGEEADVAAAIVAQLKAAGVADSQIHFDDAHTKTALAGNCGNLIVTLPGNGSGPRTMLSAHMDTVPICVGSQPKVVDDEVISDSETGLGADDRGGCAAILTAVTQRMAVGDGEFSPAVICFLIQEEIGLHGARHIDVASIGKVDQAFNFDGGSVEKLTNGAIGGERMTITLCGVPSHAGAAPQNGASAIIMAARAIANLDSRGWLGLISNEHGVGTANVGVIQGGEATNVITPKVSIRAEARSHDSAMRSRIVAEIKNAFENAAASVKTESGIAGRIEFASQVDYESFKLDLDHPSIRVADAAVRKLGRTPYIEVANGGLDANWLFLHGIEAVTLGCGQKNIHTADERLVIADYLDACRIATDLITS</sequence>
<evidence type="ECO:0000256" key="3">
    <source>
        <dbReference type="ARBA" id="ARBA00022833"/>
    </source>
</evidence>
<evidence type="ECO:0000259" key="5">
    <source>
        <dbReference type="Pfam" id="PF07687"/>
    </source>
</evidence>
<keyword evidence="3" id="KW-0862">Zinc</keyword>
<dbReference type="Pfam" id="PF07687">
    <property type="entry name" value="M20_dimer"/>
    <property type="match status" value="1"/>
</dbReference>
<feature type="compositionally biased region" description="Basic and acidic residues" evidence="4">
    <location>
        <begin position="1"/>
        <end position="11"/>
    </location>
</feature>